<evidence type="ECO:0000256" key="5">
    <source>
        <dbReference type="ARBA" id="ARBA00022989"/>
    </source>
</evidence>
<feature type="transmembrane region" description="Helical" evidence="7">
    <location>
        <begin position="83"/>
        <end position="108"/>
    </location>
</feature>
<feature type="transmembrane region" description="Helical" evidence="7">
    <location>
        <begin position="24"/>
        <end position="40"/>
    </location>
</feature>
<evidence type="ECO:0000256" key="1">
    <source>
        <dbReference type="ARBA" id="ARBA00007150"/>
    </source>
</evidence>
<accession>K6H682</accession>
<keyword evidence="5 7" id="KW-1133">Transmembrane helix</keyword>
<dbReference type="AlphaFoldDB" id="K6H682"/>
<evidence type="ECO:0000256" key="7">
    <source>
        <dbReference type="SAM" id="Phobius"/>
    </source>
</evidence>
<dbReference type="Proteomes" id="UP000006272">
    <property type="component" value="Unassembled WGS sequence"/>
</dbReference>
<dbReference type="Pfam" id="PF01790">
    <property type="entry name" value="LGT"/>
    <property type="match status" value="1"/>
</dbReference>
<dbReference type="GO" id="GO:0042158">
    <property type="term" value="P:lipoprotein biosynthetic process"/>
    <property type="evidence" value="ECO:0007669"/>
    <property type="project" value="InterPro"/>
</dbReference>
<dbReference type="InterPro" id="IPR001640">
    <property type="entry name" value="Lgt"/>
</dbReference>
<evidence type="ECO:0000313" key="8">
    <source>
        <dbReference type="EMBL" id="EKO37993.1"/>
    </source>
</evidence>
<sequence length="284" mass="29689">MGGFLAFLLSRATGLSAFAILEAGYLFLSLTGLALVYAFARRDLAGNPDRGRYQLIFLASLPIGLAGARLLPIVQDALAAGRLTYGLIAAGGLVFYTGALAALGAMYAGSRIMRLSPWPLLDAVCLYLPLGHAFGRLGCFFGGCCFGAPTDSACGVRFPAGSPAFLQHKSQGLLPDGAVASLPVHPSQLYETAGNLVLFTLLLLLARKRPQPPGRLTALYLGGYAALRFTLEFWRGDAIRGVYFGLSASQCIALATLAAVIAATMRGGKRPAASATAANFPQAR</sequence>
<evidence type="ECO:0000256" key="3">
    <source>
        <dbReference type="ARBA" id="ARBA00022679"/>
    </source>
</evidence>
<proteinExistence type="inferred from homology"/>
<comment type="caution">
    <text evidence="8">The sequence shown here is derived from an EMBL/GenBank/DDBJ whole genome shotgun (WGS) entry which is preliminary data.</text>
</comment>
<dbReference type="PANTHER" id="PTHR30589:SF0">
    <property type="entry name" value="PHOSPHATIDYLGLYCEROL--PROLIPOPROTEIN DIACYLGLYCERYL TRANSFERASE"/>
    <property type="match status" value="1"/>
</dbReference>
<keyword evidence="3 8" id="KW-0808">Transferase</keyword>
<protein>
    <submittedName>
        <fullName evidence="8">Prolipoprotein diacylglyceryltransferase</fullName>
    </submittedName>
</protein>
<dbReference type="EMBL" id="ALAO01000311">
    <property type="protein sequence ID" value="EKO37993.1"/>
    <property type="molecule type" value="Genomic_DNA"/>
</dbReference>
<organism evidence="8 9">
    <name type="scientific">Solidesulfovibrio magneticus str. Maddingley MBC34</name>
    <dbReference type="NCBI Taxonomy" id="1206767"/>
    <lineage>
        <taxon>Bacteria</taxon>
        <taxon>Pseudomonadati</taxon>
        <taxon>Thermodesulfobacteriota</taxon>
        <taxon>Desulfovibrionia</taxon>
        <taxon>Desulfovibrionales</taxon>
        <taxon>Desulfovibrionaceae</taxon>
        <taxon>Solidesulfovibrio</taxon>
    </lineage>
</organism>
<evidence type="ECO:0000256" key="2">
    <source>
        <dbReference type="ARBA" id="ARBA00022475"/>
    </source>
</evidence>
<comment type="similarity">
    <text evidence="1">Belongs to the Lgt family.</text>
</comment>
<dbReference type="GO" id="GO:0005886">
    <property type="term" value="C:plasma membrane"/>
    <property type="evidence" value="ECO:0007669"/>
    <property type="project" value="InterPro"/>
</dbReference>
<reference evidence="8 9" key="1">
    <citation type="submission" date="2012-07" db="EMBL/GenBank/DDBJ databases">
        <title>Draft genome sequence of Desulfovibrio magneticus str. Maddingley MBC34 obtained from a metagenomic sequence of a methanogenic enrichment isolated from coal-seam formation water in Victoria, Australia.</title>
        <authorList>
            <person name="Greenfield P."/>
            <person name="Hendry P."/>
            <person name="Li D."/>
            <person name="Rosewarne C.P."/>
            <person name="Tran-Dinh N."/>
            <person name="Elbourne L.D.H."/>
            <person name="Paulsen I.T."/>
            <person name="Midgley D.J."/>
        </authorList>
    </citation>
    <scope>NUCLEOTIDE SEQUENCE [LARGE SCALE GENOMIC DNA]</scope>
    <source>
        <strain evidence="9">Maddingley MBC34</strain>
    </source>
</reference>
<evidence type="ECO:0000313" key="9">
    <source>
        <dbReference type="Proteomes" id="UP000006272"/>
    </source>
</evidence>
<feature type="transmembrane region" description="Helical" evidence="7">
    <location>
        <begin position="242"/>
        <end position="263"/>
    </location>
</feature>
<keyword evidence="6 7" id="KW-0472">Membrane</keyword>
<dbReference type="PANTHER" id="PTHR30589">
    <property type="entry name" value="PROLIPOPROTEIN DIACYLGLYCERYL TRANSFERASE"/>
    <property type="match status" value="1"/>
</dbReference>
<keyword evidence="8" id="KW-0449">Lipoprotein</keyword>
<name>K6H682_9BACT</name>
<evidence type="ECO:0000256" key="4">
    <source>
        <dbReference type="ARBA" id="ARBA00022692"/>
    </source>
</evidence>
<gene>
    <name evidence="8" type="ORF">B193_3322</name>
</gene>
<dbReference type="GO" id="GO:0008961">
    <property type="term" value="F:phosphatidylglycerol-prolipoprotein diacylglyceryl transferase activity"/>
    <property type="evidence" value="ECO:0007669"/>
    <property type="project" value="InterPro"/>
</dbReference>
<keyword evidence="4 7" id="KW-0812">Transmembrane</keyword>
<evidence type="ECO:0000256" key="6">
    <source>
        <dbReference type="ARBA" id="ARBA00023136"/>
    </source>
</evidence>
<feature type="transmembrane region" description="Helical" evidence="7">
    <location>
        <begin position="52"/>
        <end position="71"/>
    </location>
</feature>
<dbReference type="PATRIC" id="fig|1206767.3.peg.3257"/>
<keyword evidence="2" id="KW-1003">Cell membrane</keyword>